<dbReference type="EC" id="2.3.1.-" evidence="6"/>
<dbReference type="GO" id="GO:0016407">
    <property type="term" value="F:acetyltransferase activity"/>
    <property type="evidence" value="ECO:0007669"/>
    <property type="project" value="TreeGrafter"/>
</dbReference>
<dbReference type="CDD" id="cd06849">
    <property type="entry name" value="lipoyl_domain"/>
    <property type="match status" value="1"/>
</dbReference>
<evidence type="ECO:0000256" key="4">
    <source>
        <dbReference type="ARBA" id="ARBA00022823"/>
    </source>
</evidence>
<dbReference type="SUPFAM" id="SSF51230">
    <property type="entry name" value="Single hybrid motif"/>
    <property type="match status" value="1"/>
</dbReference>
<dbReference type="EMBL" id="CP128399">
    <property type="protein sequence ID" value="WJW67788.1"/>
    <property type="molecule type" value="Genomic_DNA"/>
</dbReference>
<dbReference type="PROSITE" id="PS51826">
    <property type="entry name" value="PSBD"/>
    <property type="match status" value="1"/>
</dbReference>
<dbReference type="PROSITE" id="PS50968">
    <property type="entry name" value="BIOTINYL_LIPOYL"/>
    <property type="match status" value="1"/>
</dbReference>
<dbReference type="PANTHER" id="PTHR43178">
    <property type="entry name" value="DIHYDROLIPOAMIDE ACETYLTRANSFERASE COMPONENT OF PYRUVATE DEHYDROGENASE COMPLEX"/>
    <property type="match status" value="1"/>
</dbReference>
<evidence type="ECO:0000259" key="7">
    <source>
        <dbReference type="PROSITE" id="PS50968"/>
    </source>
</evidence>
<reference evidence="10" key="2">
    <citation type="journal article" date="2024" name="Nature">
        <title>Anoxygenic phototroph of the Chloroflexota uses a type I reaction centre.</title>
        <authorList>
            <person name="Tsuji J.M."/>
            <person name="Shaw N.A."/>
            <person name="Nagashima S."/>
            <person name="Venkiteswaran J.J."/>
            <person name="Schiff S.L."/>
            <person name="Watanabe T."/>
            <person name="Fukui M."/>
            <person name="Hanada S."/>
            <person name="Tank M."/>
            <person name="Neufeld J.D."/>
        </authorList>
    </citation>
    <scope>NUCLEOTIDE SEQUENCE</scope>
    <source>
        <strain evidence="10">L227-S17</strain>
    </source>
</reference>
<dbReference type="InterPro" id="IPR023213">
    <property type="entry name" value="CAT-like_dom_sf"/>
</dbReference>
<dbReference type="InterPro" id="IPR036625">
    <property type="entry name" value="E3-bd_dom_sf"/>
</dbReference>
<dbReference type="Proteomes" id="UP001431572">
    <property type="component" value="Chromosome 1"/>
</dbReference>
<dbReference type="AlphaFoldDB" id="A0A8T7LYC6"/>
<evidence type="ECO:0000313" key="12">
    <source>
        <dbReference type="Proteomes" id="UP001431572"/>
    </source>
</evidence>
<evidence type="ECO:0000259" key="8">
    <source>
        <dbReference type="PROSITE" id="PS51826"/>
    </source>
</evidence>
<dbReference type="Gene3D" id="3.30.559.10">
    <property type="entry name" value="Chloramphenicol acetyltransferase-like domain"/>
    <property type="match status" value="1"/>
</dbReference>
<comment type="cofactor">
    <cofactor evidence="1 6">
        <name>(R)-lipoate</name>
        <dbReference type="ChEBI" id="CHEBI:83088"/>
    </cofactor>
</comment>
<dbReference type="GO" id="GO:0005737">
    <property type="term" value="C:cytoplasm"/>
    <property type="evidence" value="ECO:0007669"/>
    <property type="project" value="TreeGrafter"/>
</dbReference>
<dbReference type="InterPro" id="IPR050743">
    <property type="entry name" value="2-oxoacid_DH_E2_comp"/>
</dbReference>
<keyword evidence="5 6" id="KW-0012">Acyltransferase</keyword>
<dbReference type="Pfam" id="PF00364">
    <property type="entry name" value="Biotin_lipoyl"/>
    <property type="match status" value="1"/>
</dbReference>
<evidence type="ECO:0000313" key="10">
    <source>
        <dbReference type="EMBL" id="WJW67788.1"/>
    </source>
</evidence>
<dbReference type="Pfam" id="PF02817">
    <property type="entry name" value="E3_binding"/>
    <property type="match status" value="1"/>
</dbReference>
<keyword evidence="3 6" id="KW-0808">Transferase</keyword>
<organism evidence="9 11">
    <name type="scientific">Candidatus Chlorohelix allophototropha</name>
    <dbReference type="NCBI Taxonomy" id="3003348"/>
    <lineage>
        <taxon>Bacteria</taxon>
        <taxon>Bacillati</taxon>
        <taxon>Chloroflexota</taxon>
        <taxon>Chloroflexia</taxon>
        <taxon>Candidatus Chloroheliales</taxon>
        <taxon>Candidatus Chloroheliaceae</taxon>
        <taxon>Candidatus Chlorohelix</taxon>
    </lineage>
</organism>
<dbReference type="InterPro" id="IPR001078">
    <property type="entry name" value="2-oxoacid_DH_actylTfrase"/>
</dbReference>
<evidence type="ECO:0000313" key="9">
    <source>
        <dbReference type="EMBL" id="NWJ45927.1"/>
    </source>
</evidence>
<name>A0A8T7LYC6_9CHLR</name>
<dbReference type="FunFam" id="3.30.559.10:FF:000007">
    <property type="entry name" value="Dihydrolipoamide acetyltransferase component of pyruvate dehydrogenase complex"/>
    <property type="match status" value="1"/>
</dbReference>
<keyword evidence="12" id="KW-1185">Reference proteome</keyword>
<comment type="similarity">
    <text evidence="2 6">Belongs to the 2-oxoacid dehydrogenase family.</text>
</comment>
<dbReference type="SUPFAM" id="SSF52777">
    <property type="entry name" value="CoA-dependent acyltransferases"/>
    <property type="match status" value="1"/>
</dbReference>
<sequence length="424" mass="45704">MFEFKLPDVGEGMHEAEIVRWLVNPGETVKLDQIMLEIQTDKALVEIPSPVAGVVGQILKPIGQIAHVGDVLINFETQASAKSSTIAPMVATVPVVAAVSAIGTFTPAESGVLASRVRAAPAVRKRALELGVNLALVKASSPDGRVLLQDVLAYAEESKHKPTTNGASHAPILETVAPPPPVVSTTPIASGGEERKPLVGLQRRMAERMELAWRTIPHVTTFEQVDSEQLIEMRRQIQPAAEQRGVSLTYLPFIVKAVVAALKANPIFNSSLDEKTREVIYKRYYHIGLATATPDGLVVAVVRDADKLSLSQLGAEIARLAEGGRNRSLKPHELSGSTFTISNYGSYDGGMGTPIINPPEVAILGVGRIKDEVVARNGLPIVRPMLPLNLSFDHRLIDGATSGQFMRVLMELLENPARLMLDMV</sequence>
<dbReference type="PANTHER" id="PTHR43178:SF5">
    <property type="entry name" value="LIPOAMIDE ACYLTRANSFERASE COMPONENT OF BRANCHED-CHAIN ALPHA-KETO ACID DEHYDROGENASE COMPLEX, MITOCHONDRIAL"/>
    <property type="match status" value="1"/>
</dbReference>
<dbReference type="Proteomes" id="UP000521676">
    <property type="component" value="Unassembled WGS sequence"/>
</dbReference>
<evidence type="ECO:0000313" key="11">
    <source>
        <dbReference type="Proteomes" id="UP000521676"/>
    </source>
</evidence>
<evidence type="ECO:0000256" key="1">
    <source>
        <dbReference type="ARBA" id="ARBA00001938"/>
    </source>
</evidence>
<evidence type="ECO:0000256" key="2">
    <source>
        <dbReference type="ARBA" id="ARBA00007317"/>
    </source>
</evidence>
<dbReference type="Pfam" id="PF00198">
    <property type="entry name" value="2-oxoacid_dh"/>
    <property type="match status" value="1"/>
</dbReference>
<evidence type="ECO:0000256" key="6">
    <source>
        <dbReference type="RuleBase" id="RU003423"/>
    </source>
</evidence>
<dbReference type="SUPFAM" id="SSF47005">
    <property type="entry name" value="Peripheral subunit-binding domain of 2-oxo acid dehydrogenase complex"/>
    <property type="match status" value="1"/>
</dbReference>
<dbReference type="Gene3D" id="2.40.50.100">
    <property type="match status" value="1"/>
</dbReference>
<dbReference type="EMBL" id="JACATZ010000001">
    <property type="protein sequence ID" value="NWJ45927.1"/>
    <property type="molecule type" value="Genomic_DNA"/>
</dbReference>
<proteinExistence type="inferred from homology"/>
<dbReference type="InterPro" id="IPR000089">
    <property type="entry name" value="Biotin_lipoyl"/>
</dbReference>
<reference evidence="9 11" key="1">
    <citation type="submission" date="2020-06" db="EMBL/GenBank/DDBJ databases">
        <title>Anoxygenic phototrophic Chloroflexota member uses a Type I reaction center.</title>
        <authorList>
            <person name="Tsuji J.M."/>
            <person name="Shaw N.A."/>
            <person name="Nagashima S."/>
            <person name="Venkiteswaran J."/>
            <person name="Schiff S.L."/>
            <person name="Hanada S."/>
            <person name="Tank M."/>
            <person name="Neufeld J.D."/>
        </authorList>
    </citation>
    <scope>NUCLEOTIDE SEQUENCE [LARGE SCALE GENOMIC DNA]</scope>
    <source>
        <strain evidence="9">L227-S17</strain>
    </source>
</reference>
<dbReference type="Gene3D" id="4.10.320.10">
    <property type="entry name" value="E3-binding domain"/>
    <property type="match status" value="1"/>
</dbReference>
<dbReference type="RefSeq" id="WP_341469678.1">
    <property type="nucleotide sequence ID" value="NZ_CP128399.1"/>
</dbReference>
<dbReference type="GO" id="GO:0031405">
    <property type="term" value="F:lipoic acid binding"/>
    <property type="evidence" value="ECO:0007669"/>
    <property type="project" value="TreeGrafter"/>
</dbReference>
<keyword evidence="4 6" id="KW-0450">Lipoyl</keyword>
<dbReference type="InterPro" id="IPR011053">
    <property type="entry name" value="Single_hybrid_motif"/>
</dbReference>
<accession>A0A8T7LYC6</accession>
<protein>
    <recommendedName>
        <fullName evidence="6">Dihydrolipoamide acetyltransferase component of pyruvate dehydrogenase complex</fullName>
        <ecNumber evidence="6">2.3.1.-</ecNumber>
    </recommendedName>
</protein>
<evidence type="ECO:0000256" key="3">
    <source>
        <dbReference type="ARBA" id="ARBA00022679"/>
    </source>
</evidence>
<dbReference type="InterPro" id="IPR004167">
    <property type="entry name" value="PSBD"/>
</dbReference>
<feature type="domain" description="Peripheral subunit-binding (PSBD)" evidence="8">
    <location>
        <begin position="118"/>
        <end position="155"/>
    </location>
</feature>
<evidence type="ECO:0000256" key="5">
    <source>
        <dbReference type="ARBA" id="ARBA00023315"/>
    </source>
</evidence>
<feature type="domain" description="Lipoyl-binding" evidence="7">
    <location>
        <begin position="1"/>
        <end position="76"/>
    </location>
</feature>
<gene>
    <name evidence="9" type="ORF">HXX08_08615</name>
    <name evidence="10" type="ORF">OZ401_001067</name>
</gene>